<dbReference type="PANTHER" id="PTHR10721:SF1">
    <property type="entry name" value="MITOCHONDRIAL IMPORT INNER MEMBRANE TRANSLOCASE SUBUNIT TIM44"/>
    <property type="match status" value="1"/>
</dbReference>
<evidence type="ECO:0000256" key="1">
    <source>
        <dbReference type="ARBA" id="ARBA00004273"/>
    </source>
</evidence>
<dbReference type="Pfam" id="PF04280">
    <property type="entry name" value="Tim44"/>
    <property type="match status" value="1"/>
</dbReference>
<keyword evidence="6" id="KW-0472">Membrane</keyword>
<protein>
    <recommendedName>
        <fullName evidence="7">Tim44-like domain-containing protein</fullName>
    </recommendedName>
</protein>
<evidence type="ECO:0000256" key="4">
    <source>
        <dbReference type="ARBA" id="ARBA00022946"/>
    </source>
</evidence>
<evidence type="ECO:0000256" key="2">
    <source>
        <dbReference type="ARBA" id="ARBA00009597"/>
    </source>
</evidence>
<name>A0ABD0Y8Y3_9HEMI</name>
<keyword evidence="4" id="KW-0809">Transit peptide</keyword>
<dbReference type="InterPro" id="IPR007379">
    <property type="entry name" value="Tim44-like_dom"/>
</dbReference>
<comment type="subcellular location">
    <subcellularLocation>
        <location evidence="1">Mitochondrion inner membrane</location>
    </subcellularLocation>
</comment>
<feature type="domain" description="Tim44-like" evidence="7">
    <location>
        <begin position="189"/>
        <end position="339"/>
    </location>
</feature>
<evidence type="ECO:0000259" key="7">
    <source>
        <dbReference type="SMART" id="SM00978"/>
    </source>
</evidence>
<keyword evidence="9" id="KW-1185">Reference proteome</keyword>
<dbReference type="GO" id="GO:0005743">
    <property type="term" value="C:mitochondrial inner membrane"/>
    <property type="evidence" value="ECO:0007669"/>
    <property type="project" value="UniProtKB-SubCell"/>
</dbReference>
<dbReference type="Proteomes" id="UP001558652">
    <property type="component" value="Unassembled WGS sequence"/>
</dbReference>
<dbReference type="InterPro" id="IPR032710">
    <property type="entry name" value="NTF2-like_dom_sf"/>
</dbReference>
<keyword evidence="5" id="KW-0496">Mitochondrion</keyword>
<dbReference type="EMBL" id="JBFDAA010000011">
    <property type="protein sequence ID" value="KAL1123813.1"/>
    <property type="molecule type" value="Genomic_DNA"/>
</dbReference>
<proteinExistence type="inferred from homology"/>
<gene>
    <name evidence="8" type="ORF">AAG570_001584</name>
</gene>
<evidence type="ECO:0000256" key="5">
    <source>
        <dbReference type="ARBA" id="ARBA00023128"/>
    </source>
</evidence>
<evidence type="ECO:0000313" key="8">
    <source>
        <dbReference type="EMBL" id="KAL1123813.1"/>
    </source>
</evidence>
<keyword evidence="3" id="KW-0999">Mitochondrion inner membrane</keyword>
<dbReference type="AlphaFoldDB" id="A0ABD0Y8Y3"/>
<dbReference type="SUPFAM" id="SSF54427">
    <property type="entry name" value="NTF2-like"/>
    <property type="match status" value="1"/>
</dbReference>
<dbReference type="PANTHER" id="PTHR10721">
    <property type="entry name" value="MITOCHONDRIAL IMPORT INNER MEMBRANE TRANSLOCASE SUBUNIT TIM44"/>
    <property type="match status" value="1"/>
</dbReference>
<evidence type="ECO:0000256" key="3">
    <source>
        <dbReference type="ARBA" id="ARBA00022792"/>
    </source>
</evidence>
<comment type="similarity">
    <text evidence="2">Belongs to the Tim44 family.</text>
</comment>
<dbReference type="SMART" id="SM00978">
    <property type="entry name" value="Tim44"/>
    <property type="match status" value="1"/>
</dbReference>
<dbReference type="Gene3D" id="3.10.450.240">
    <property type="match status" value="1"/>
</dbReference>
<comment type="caution">
    <text evidence="8">The sequence shown here is derived from an EMBL/GenBank/DDBJ whole genome shotgun (WGS) entry which is preliminary data.</text>
</comment>
<organism evidence="8 9">
    <name type="scientific">Ranatra chinensis</name>
    <dbReference type="NCBI Taxonomy" id="642074"/>
    <lineage>
        <taxon>Eukaryota</taxon>
        <taxon>Metazoa</taxon>
        <taxon>Ecdysozoa</taxon>
        <taxon>Arthropoda</taxon>
        <taxon>Hexapoda</taxon>
        <taxon>Insecta</taxon>
        <taxon>Pterygota</taxon>
        <taxon>Neoptera</taxon>
        <taxon>Paraneoptera</taxon>
        <taxon>Hemiptera</taxon>
        <taxon>Heteroptera</taxon>
        <taxon>Panheteroptera</taxon>
        <taxon>Nepomorpha</taxon>
        <taxon>Nepidae</taxon>
        <taxon>Ranatrinae</taxon>
        <taxon>Ranatra</taxon>
    </lineage>
</organism>
<accession>A0ABD0Y8Y3</accession>
<reference evidence="8 9" key="1">
    <citation type="submission" date="2024-07" db="EMBL/GenBank/DDBJ databases">
        <title>Chromosome-level genome assembly of the water stick insect Ranatra chinensis (Heteroptera: Nepidae).</title>
        <authorList>
            <person name="Liu X."/>
        </authorList>
    </citation>
    <scope>NUCLEOTIDE SEQUENCE [LARGE SCALE GENOMIC DNA]</scope>
    <source>
        <strain evidence="8">Cailab_2021Rc</strain>
        <tissue evidence="8">Muscle</tissue>
    </source>
</reference>
<evidence type="ECO:0000256" key="6">
    <source>
        <dbReference type="ARBA" id="ARBA00023136"/>
    </source>
</evidence>
<sequence>MRRYRTGKYWGVRLLSDLETRHPAIELWGPHFCGLVGAGRKHRFTIKYLEKMGCLDPIEEARGVTKTIQGIQYLAILGVNSKGREQKLHNYLDIKNLCKILLQYENMLEVPDGGDKFIRDEVRPKGMNIIERAIFNKLGKLADKTTPSSTLRARKDISAQKTGPRSPVPKRIFTMRNFLGVTGLIESSLFDTLNRLSIVDHTFSEPRFLDDCRYDFIPNILGAILAGNMRLIDDWCTGNARRELIAKEVDFRRRKLHRCWRLLSIEHVAIDSASWTHQTGPIIKIRFISQQTRCMFDSNSRIIEGDQYDIVVGFYTWSLVRDLNESDPKAAWRLCDFEEETEIIQL</sequence>
<dbReference type="InterPro" id="IPR039544">
    <property type="entry name" value="Tim44-like"/>
</dbReference>
<evidence type="ECO:0000313" key="9">
    <source>
        <dbReference type="Proteomes" id="UP001558652"/>
    </source>
</evidence>